<reference evidence="2" key="2">
    <citation type="journal article" date="2019" name="IMA Fungus">
        <title>Genome sequencing and comparison of five Tilletia species to identify candidate genes for the detection of regulated species infecting wheat.</title>
        <authorList>
            <person name="Nguyen H.D.T."/>
            <person name="Sultana T."/>
            <person name="Kesanakurti P."/>
            <person name="Hambleton S."/>
        </authorList>
    </citation>
    <scope>NUCLEOTIDE SEQUENCE</scope>
    <source>
        <strain evidence="2">DAOMC 236416</strain>
    </source>
</reference>
<sequence length="917" mass="102704">MVPSSDRRQHLDRQVLRELRPGPTGQRPSTSSLSSALNAAPSTSASAQPVEPARSPRRQPSSSPDPMPFDDDQAPDFPPDPPAALDGRPQPQSQSDDVPWLRLFMLLILWLSCARGLSKGSAGIILSFLSDVLLPGHNVTVPRHIDTVRGQIGHETFMTKYAICPNDACQACWIATLAPQHCDHCATPIFRLDNITRPKRYFHYSSVIQFLKGCFRDPAFEQLINHWRRRPRGTLSDVYDGSAWTADGFTNNRLHLYLSIGVDWFLPHSFSNTASYTIGVVSVRIENLPHSMRNRPEFMLVAAILPGPRQTAEVGLNAALEPLISELKKLDEGVDIQTPAFPLARSLRARVLMALGDTPARAKLGGFPSHTQHGQWCGHCHADTSSWVQSLMRQEAPALRNPDSHRSAAFIVKASPAVRDETLRTSAATWTAFYDLPYWRSVTDVPVDAMHALHLGACKRFWHATLIEGHLLPTQRPIVTEVIASAYYPRNVTSIQPTFGTTSGGSPTSDTWSTFTRFLLPLVLASHWSQAIVNDDTREFWMTHKYFRDAGLPPGTATQVFRKDVHVKQLVLMAADLGLMTHIVQSRQLTADRVTQLERLVHRHISATATNIDPRWMVSNHHALTHLPEHIRRFGPPRQFWFYSMERLNGFLKRSIHNEHHHGELEFSMMANHEMFRTVRRHIRDLGDTAEEKIFKKLLMNEKSQLDPFEAGFEDQPLPQSDRAALEGKGIPALLEPRIVNAVTLMVNDTRSARDPVAVPEFRWNSRRVPEQDEPDQMMIVSMATAFPSISLRSTSVSPPRSRINEASGGSHIIVSTNTGDRPARLLAAFEHTHSNTQSGELVTRAYAEVELFRTIQWPVNHVLAAVAPPLGYFLYSILEPETGVFPLANVVDTYVSATAKYIVDDDDAMFAARLHP</sequence>
<feature type="compositionally biased region" description="Basic and acidic residues" evidence="1">
    <location>
        <begin position="1"/>
        <end position="20"/>
    </location>
</feature>
<dbReference type="PANTHER" id="PTHR46579:SF1">
    <property type="entry name" value="F5_8 TYPE C DOMAIN-CONTAINING PROTEIN"/>
    <property type="match status" value="1"/>
</dbReference>
<gene>
    <name evidence="2" type="ORF">A4X13_0g4626</name>
</gene>
<comment type="caution">
    <text evidence="2">The sequence shown here is derived from an EMBL/GenBank/DDBJ whole genome shotgun (WGS) entry which is preliminary data.</text>
</comment>
<reference evidence="2" key="1">
    <citation type="submission" date="2016-04" db="EMBL/GenBank/DDBJ databases">
        <authorList>
            <person name="Nguyen H.D."/>
            <person name="Samba Siva P."/>
            <person name="Cullis J."/>
            <person name="Levesque C.A."/>
            <person name="Hambleton S."/>
        </authorList>
    </citation>
    <scope>NUCLEOTIDE SEQUENCE</scope>
    <source>
        <strain evidence="2">DAOMC 236416</strain>
    </source>
</reference>
<dbReference type="Proteomes" id="UP000077521">
    <property type="component" value="Unassembled WGS sequence"/>
</dbReference>
<dbReference type="InterPro" id="IPR004242">
    <property type="entry name" value="Transposase_21"/>
</dbReference>
<evidence type="ECO:0000313" key="2">
    <source>
        <dbReference type="EMBL" id="KAE8250546.1"/>
    </source>
</evidence>
<dbReference type="AlphaFoldDB" id="A0A8T8SXY8"/>
<protein>
    <submittedName>
        <fullName evidence="2">Uncharacterized protein</fullName>
    </submittedName>
</protein>
<organism evidence="2 3">
    <name type="scientific">Tilletia indica</name>
    <dbReference type="NCBI Taxonomy" id="43049"/>
    <lineage>
        <taxon>Eukaryota</taxon>
        <taxon>Fungi</taxon>
        <taxon>Dikarya</taxon>
        <taxon>Basidiomycota</taxon>
        <taxon>Ustilaginomycotina</taxon>
        <taxon>Exobasidiomycetes</taxon>
        <taxon>Tilletiales</taxon>
        <taxon>Tilletiaceae</taxon>
        <taxon>Tilletia</taxon>
    </lineage>
</organism>
<name>A0A8T8SXY8_9BASI</name>
<evidence type="ECO:0000256" key="1">
    <source>
        <dbReference type="SAM" id="MobiDB-lite"/>
    </source>
</evidence>
<feature type="region of interest" description="Disordered" evidence="1">
    <location>
        <begin position="1"/>
        <end position="94"/>
    </location>
</feature>
<dbReference type="Pfam" id="PF02992">
    <property type="entry name" value="Transposase_21"/>
    <property type="match status" value="1"/>
</dbReference>
<evidence type="ECO:0000313" key="3">
    <source>
        <dbReference type="Proteomes" id="UP000077521"/>
    </source>
</evidence>
<proteinExistence type="predicted"/>
<dbReference type="EMBL" id="LWDF02000313">
    <property type="protein sequence ID" value="KAE8250546.1"/>
    <property type="molecule type" value="Genomic_DNA"/>
</dbReference>
<dbReference type="PANTHER" id="PTHR46579">
    <property type="entry name" value="F5/8 TYPE C DOMAIN-CONTAINING PROTEIN-RELATED"/>
    <property type="match status" value="1"/>
</dbReference>
<accession>A0A8T8SXY8</accession>
<keyword evidence="3" id="KW-1185">Reference proteome</keyword>
<feature type="compositionally biased region" description="Low complexity" evidence="1">
    <location>
        <begin position="28"/>
        <end position="47"/>
    </location>
</feature>